<sequence length="202" mass="21856">MLSTRSESAPCKAVRFSENPPLKNSPPFRAQTLVKPADAATQSAENVEQPIHSTLSGIIPLGMRQYSMYTEAGRNTSMPVAVQTSPEEPISPHKYECMQLLPQISVYAFLAAVCFVWMQLSHPQGQTKYPPSPTSCLPTSSCLPEASSAHEAFVSAAAVTPIIDPQSEIQTTPLVDVARLRPNVQIDSLNTSSVIVFGSRID</sequence>
<dbReference type="AlphaFoldDB" id="A0A448WDZ9"/>
<dbReference type="Proteomes" id="UP000784294">
    <property type="component" value="Unassembled WGS sequence"/>
</dbReference>
<gene>
    <name evidence="2" type="ORF">PXEA_LOCUS2939</name>
</gene>
<name>A0A448WDZ9_9PLAT</name>
<organism evidence="2 3">
    <name type="scientific">Protopolystoma xenopodis</name>
    <dbReference type="NCBI Taxonomy" id="117903"/>
    <lineage>
        <taxon>Eukaryota</taxon>
        <taxon>Metazoa</taxon>
        <taxon>Spiralia</taxon>
        <taxon>Lophotrochozoa</taxon>
        <taxon>Platyhelminthes</taxon>
        <taxon>Monogenea</taxon>
        <taxon>Polyopisthocotylea</taxon>
        <taxon>Polystomatidea</taxon>
        <taxon>Polystomatidae</taxon>
        <taxon>Protopolystoma</taxon>
    </lineage>
</organism>
<accession>A0A448WDZ9</accession>
<protein>
    <submittedName>
        <fullName evidence="2">Uncharacterized protein</fullName>
    </submittedName>
</protein>
<evidence type="ECO:0000256" key="1">
    <source>
        <dbReference type="SAM" id="MobiDB-lite"/>
    </source>
</evidence>
<comment type="caution">
    <text evidence="2">The sequence shown here is derived from an EMBL/GenBank/DDBJ whole genome shotgun (WGS) entry which is preliminary data.</text>
</comment>
<evidence type="ECO:0000313" key="3">
    <source>
        <dbReference type="Proteomes" id="UP000784294"/>
    </source>
</evidence>
<evidence type="ECO:0000313" key="2">
    <source>
        <dbReference type="EMBL" id="VEL09499.1"/>
    </source>
</evidence>
<dbReference type="EMBL" id="CAAALY010006486">
    <property type="protein sequence ID" value="VEL09499.1"/>
    <property type="molecule type" value="Genomic_DNA"/>
</dbReference>
<keyword evidence="3" id="KW-1185">Reference proteome</keyword>
<feature type="region of interest" description="Disordered" evidence="1">
    <location>
        <begin position="1"/>
        <end position="27"/>
    </location>
</feature>
<reference evidence="2" key="1">
    <citation type="submission" date="2018-11" db="EMBL/GenBank/DDBJ databases">
        <authorList>
            <consortium name="Pathogen Informatics"/>
        </authorList>
    </citation>
    <scope>NUCLEOTIDE SEQUENCE</scope>
</reference>
<proteinExistence type="predicted"/>